<dbReference type="SUPFAM" id="SSF48371">
    <property type="entry name" value="ARM repeat"/>
    <property type="match status" value="1"/>
</dbReference>
<comment type="caution">
    <text evidence="2">The sequence shown here is derived from an EMBL/GenBank/DDBJ whole genome shotgun (WGS) entry which is preliminary data.</text>
</comment>
<dbReference type="Proteomes" id="UP000315439">
    <property type="component" value="Unassembled WGS sequence"/>
</dbReference>
<reference evidence="2 3" key="1">
    <citation type="submission" date="2019-07" db="EMBL/GenBank/DDBJ databases">
        <title>Draft genome for Aliikangiella sp. M105.</title>
        <authorList>
            <person name="Wang G."/>
        </authorList>
    </citation>
    <scope>NUCLEOTIDE SEQUENCE [LARGE SCALE GENOMIC DNA]</scope>
    <source>
        <strain evidence="2 3">M105</strain>
    </source>
</reference>
<dbReference type="SMART" id="SM00567">
    <property type="entry name" value="EZ_HEAT"/>
    <property type="match status" value="7"/>
</dbReference>
<protein>
    <submittedName>
        <fullName evidence="2">HEAT repeat domain-containing protein</fullName>
    </submittedName>
</protein>
<feature type="chain" id="PRO_5022177445" evidence="1">
    <location>
        <begin position="23"/>
        <end position="415"/>
    </location>
</feature>
<keyword evidence="1" id="KW-0732">Signal</keyword>
<organism evidence="2 3">
    <name type="scientific">Aliikangiella coralliicola</name>
    <dbReference type="NCBI Taxonomy" id="2592383"/>
    <lineage>
        <taxon>Bacteria</taxon>
        <taxon>Pseudomonadati</taxon>
        <taxon>Pseudomonadota</taxon>
        <taxon>Gammaproteobacteria</taxon>
        <taxon>Oceanospirillales</taxon>
        <taxon>Pleioneaceae</taxon>
        <taxon>Aliikangiella</taxon>
    </lineage>
</organism>
<keyword evidence="3" id="KW-1185">Reference proteome</keyword>
<dbReference type="InterPro" id="IPR004155">
    <property type="entry name" value="PBS_lyase_HEAT"/>
</dbReference>
<dbReference type="InterPro" id="IPR016024">
    <property type="entry name" value="ARM-type_fold"/>
</dbReference>
<dbReference type="OrthoDB" id="5953196at2"/>
<accession>A0A545UIS0</accession>
<dbReference type="Pfam" id="PF13646">
    <property type="entry name" value="HEAT_2"/>
    <property type="match status" value="2"/>
</dbReference>
<proteinExistence type="predicted"/>
<sequence>MKLLIKTIMTLAVVSVSFSVIALATHLSNGEIRKVNAEKSIEKTIEAQDIKGDTWFTYQVEMEPNNGMPCCYRGDEQRGCSLERRANSWGSTHDHYEDSKVLNIYFRWKNNKPTELFYAGSECAVDAGGKVVYQLDGVDAKQSVRFLSSYVDDTNKKVKRRFVDKVVAGIALHKGDIAHRQLDQFSRSDKRKLSHNAIFWLGEARNTAGYESLVKILEDDERSVKSRSKAIFALSLNSDERAVDRLVEYAKNNSNKKIQGEAIFWLSQSFKSEALEVIRDIFSSDASNHVKKKAVFALSQIDTDASWEQLVQLAKGDANPRVRKEAIFWLSQNHKREAKSVLLEIIRGDSSRSIKEKAVFAISQLSGKEAISGLIEVIKTANNKSIKKKALFWLGQSDDPEALALIEEILTASVD</sequence>
<dbReference type="RefSeq" id="WP_142891424.1">
    <property type="nucleotide sequence ID" value="NZ_ML660160.1"/>
</dbReference>
<dbReference type="PANTHER" id="PTHR12697:SF5">
    <property type="entry name" value="DEOXYHYPUSINE HYDROXYLASE"/>
    <property type="match status" value="1"/>
</dbReference>
<dbReference type="EMBL" id="VIKS01000001">
    <property type="protein sequence ID" value="TQV89360.1"/>
    <property type="molecule type" value="Genomic_DNA"/>
</dbReference>
<dbReference type="PANTHER" id="PTHR12697">
    <property type="entry name" value="PBS LYASE HEAT-LIKE PROTEIN"/>
    <property type="match status" value="1"/>
</dbReference>
<evidence type="ECO:0000313" key="2">
    <source>
        <dbReference type="EMBL" id="TQV89360.1"/>
    </source>
</evidence>
<dbReference type="GO" id="GO:0016491">
    <property type="term" value="F:oxidoreductase activity"/>
    <property type="evidence" value="ECO:0007669"/>
    <property type="project" value="TreeGrafter"/>
</dbReference>
<feature type="signal peptide" evidence="1">
    <location>
        <begin position="1"/>
        <end position="22"/>
    </location>
</feature>
<gene>
    <name evidence="2" type="ORF">FLL46_00310</name>
</gene>
<evidence type="ECO:0000313" key="3">
    <source>
        <dbReference type="Proteomes" id="UP000315439"/>
    </source>
</evidence>
<dbReference type="InterPro" id="IPR011989">
    <property type="entry name" value="ARM-like"/>
</dbReference>
<evidence type="ECO:0000256" key="1">
    <source>
        <dbReference type="SAM" id="SignalP"/>
    </source>
</evidence>
<dbReference type="Gene3D" id="1.25.10.10">
    <property type="entry name" value="Leucine-rich Repeat Variant"/>
    <property type="match status" value="2"/>
</dbReference>
<name>A0A545UIS0_9GAMM</name>
<dbReference type="AlphaFoldDB" id="A0A545UIS0"/>